<feature type="transmembrane region" description="Helical" evidence="1">
    <location>
        <begin position="258"/>
        <end position="274"/>
    </location>
</feature>
<feature type="transmembrane region" description="Helical" evidence="1">
    <location>
        <begin position="77"/>
        <end position="97"/>
    </location>
</feature>
<feature type="transmembrane region" description="Helical" evidence="1">
    <location>
        <begin position="425"/>
        <end position="443"/>
    </location>
</feature>
<dbReference type="KEGG" id="hhg:XM38_017620"/>
<evidence type="ECO:0008006" key="4">
    <source>
        <dbReference type="Google" id="ProtNLM"/>
    </source>
</evidence>
<feature type="transmembrane region" description="Helical" evidence="1">
    <location>
        <begin position="157"/>
        <end position="184"/>
    </location>
</feature>
<feature type="transmembrane region" description="Helical" evidence="1">
    <location>
        <begin position="363"/>
        <end position="381"/>
    </location>
</feature>
<sequence length="647" mass="74980">MYVLLGLYLTYVWWQRVRHIDLQHAWQGFSPLIYVYQKFQPENFIRDFPNGAEAYDASLVMRLYPWLYSSFGIKPEAVVPIFIAVEHILFATAIIILTRTLKPKTSKVVPVLVTILLLASYAPNMNLARFGIVYGLYYVTAHSFRLLAIAALLKGRYFLAGVLILMTFLNHPTIGLMGGIFLFSASLARPIKIFKLRYLGFAILLSATAFLWISLVVSPEAHLANEIPKDIWFSFSKLGSVHWYPVDYGHFTFNHQERFIPFLSLTLLFVYYFTRTPLDEKKRRIFYGCLAMVSLVCIGVVFSMTQLSTTIVKLSLHRANDIITFISIIYVTDGLWQEIRQGYVWRRPVASAILISPLVFKPGFPLALSIILTSPIVFRFLRQRDRSLHTLSVTSLIVVCITLVGLYALHGMLDSWKISAYTGLASKYFLLVPIVLVVVVLLLRLLHLNLLKNLVLVLFLGLAYLWQESQSLSSQEIALRRDYYRVQIWAKNNTQKSALFMVDPTIYYGWRDYSHRSSFGNLREWILLSCCVYKSDFNVYQEGMRRFREFQIDIDKYLEVEPSLLGFRQLNDAIREKYYSLDDSWRLNINQTYGVDYFLLIKDRMNHNSDFPIIYQNDSFVVLHTSSDASYQETFENLNSVNMKFAL</sequence>
<keyword evidence="1" id="KW-1133">Transmembrane helix</keyword>
<dbReference type="EMBL" id="CP021983">
    <property type="protein sequence ID" value="ASC70815.1"/>
    <property type="molecule type" value="Genomic_DNA"/>
</dbReference>
<feature type="transmembrane region" description="Helical" evidence="1">
    <location>
        <begin position="196"/>
        <end position="215"/>
    </location>
</feature>
<evidence type="ECO:0000313" key="2">
    <source>
        <dbReference type="EMBL" id="ASC70815.1"/>
    </source>
</evidence>
<gene>
    <name evidence="2" type="ORF">XM38_017620</name>
</gene>
<evidence type="ECO:0000256" key="1">
    <source>
        <dbReference type="SAM" id="Phobius"/>
    </source>
</evidence>
<feature type="transmembrane region" description="Helical" evidence="1">
    <location>
        <begin position="393"/>
        <end position="413"/>
    </location>
</feature>
<keyword evidence="1" id="KW-0472">Membrane</keyword>
<feature type="transmembrane region" description="Helical" evidence="1">
    <location>
        <begin position="450"/>
        <end position="466"/>
    </location>
</feature>
<keyword evidence="3" id="KW-1185">Reference proteome</keyword>
<name>A0A1Z3HKJ9_9CYAN</name>
<reference evidence="2 3" key="1">
    <citation type="journal article" date="2016" name="Biochim. Biophys. Acta">
        <title>Characterization of red-shifted phycobilisomes isolated from the chlorophyll f-containing cyanobacterium Halomicronema hongdechloris.</title>
        <authorList>
            <person name="Li Y."/>
            <person name="Lin Y."/>
            <person name="Garvey C.J."/>
            <person name="Birch D."/>
            <person name="Corkery R.W."/>
            <person name="Loughlin P.C."/>
            <person name="Scheer H."/>
            <person name="Willows R.D."/>
            <person name="Chen M."/>
        </authorList>
    </citation>
    <scope>NUCLEOTIDE SEQUENCE [LARGE SCALE GENOMIC DNA]</scope>
    <source>
        <strain evidence="2 3">C2206</strain>
    </source>
</reference>
<keyword evidence="1" id="KW-0812">Transmembrane</keyword>
<organism evidence="2 3">
    <name type="scientific">Halomicronema hongdechloris C2206</name>
    <dbReference type="NCBI Taxonomy" id="1641165"/>
    <lineage>
        <taxon>Bacteria</taxon>
        <taxon>Bacillati</taxon>
        <taxon>Cyanobacteriota</taxon>
        <taxon>Cyanophyceae</taxon>
        <taxon>Nodosilineales</taxon>
        <taxon>Nodosilineaceae</taxon>
        <taxon>Halomicronema</taxon>
    </lineage>
</organism>
<dbReference type="Proteomes" id="UP000191901">
    <property type="component" value="Chromosome"/>
</dbReference>
<protein>
    <recommendedName>
        <fullName evidence="4">Glycosyltransferase RgtA/B/C/D-like domain-containing protein</fullName>
    </recommendedName>
</protein>
<accession>A0A1Z3HKJ9</accession>
<feature type="transmembrane region" description="Helical" evidence="1">
    <location>
        <begin position="286"/>
        <end position="307"/>
    </location>
</feature>
<proteinExistence type="predicted"/>
<evidence type="ECO:0000313" key="3">
    <source>
        <dbReference type="Proteomes" id="UP000191901"/>
    </source>
</evidence>
<dbReference type="AlphaFoldDB" id="A0A1Z3HKJ9"/>